<dbReference type="PANTHER" id="PTHR35751:SF3">
    <property type="entry name" value="OS06G0530200 PROTEIN"/>
    <property type="match status" value="1"/>
</dbReference>
<feature type="compositionally biased region" description="Basic residues" evidence="1">
    <location>
        <begin position="22"/>
        <end position="37"/>
    </location>
</feature>
<name>A0A8D7BAY8_MUSAM</name>
<sequence length="110" mass="11842">GPSLEDGRARGRLGDERNPSKAMKRIPRIKFPQRHPPKPTGSSPASDETTFLESNVTSQPKAASSSGDARSYRFRSDVPAPPSYTAAGGKASLLPKRIPISDKEIETILV</sequence>
<organism evidence="2">
    <name type="scientific">Musa acuminata subsp. malaccensis</name>
    <name type="common">Wild banana</name>
    <name type="synonym">Musa malaccensis</name>
    <dbReference type="NCBI Taxonomy" id="214687"/>
    <lineage>
        <taxon>Eukaryota</taxon>
        <taxon>Viridiplantae</taxon>
        <taxon>Streptophyta</taxon>
        <taxon>Embryophyta</taxon>
        <taxon>Tracheophyta</taxon>
        <taxon>Spermatophyta</taxon>
        <taxon>Magnoliopsida</taxon>
        <taxon>Liliopsida</taxon>
        <taxon>Zingiberales</taxon>
        <taxon>Musaceae</taxon>
        <taxon>Musa</taxon>
    </lineage>
</organism>
<reference evidence="2" key="1">
    <citation type="submission" date="2021-03" db="EMBL/GenBank/DDBJ databases">
        <authorList>
            <consortium name="Genoscope - CEA"/>
            <person name="William W."/>
        </authorList>
    </citation>
    <scope>NUCLEOTIDE SEQUENCE</scope>
    <source>
        <strain evidence="2">Doubled-haploid Pahang</strain>
    </source>
</reference>
<feature type="compositionally biased region" description="Basic and acidic residues" evidence="1">
    <location>
        <begin position="1"/>
        <end position="19"/>
    </location>
</feature>
<feature type="non-terminal residue" evidence="2">
    <location>
        <position position="1"/>
    </location>
</feature>
<proteinExistence type="predicted"/>
<dbReference type="AlphaFoldDB" id="A0A8D7BAY8"/>
<feature type="region of interest" description="Disordered" evidence="1">
    <location>
        <begin position="1"/>
        <end position="91"/>
    </location>
</feature>
<feature type="non-terminal residue" evidence="2">
    <location>
        <position position="110"/>
    </location>
</feature>
<evidence type="ECO:0000313" key="2">
    <source>
        <dbReference type="EMBL" id="CAG1862696.1"/>
    </source>
</evidence>
<dbReference type="EMBL" id="HG996467">
    <property type="protein sequence ID" value="CAG1862696.1"/>
    <property type="molecule type" value="Genomic_DNA"/>
</dbReference>
<evidence type="ECO:0000256" key="1">
    <source>
        <dbReference type="SAM" id="MobiDB-lite"/>
    </source>
</evidence>
<feature type="compositionally biased region" description="Polar residues" evidence="1">
    <location>
        <begin position="40"/>
        <end position="68"/>
    </location>
</feature>
<gene>
    <name evidence="2" type="ORF">GSMUA_75900.1</name>
</gene>
<dbReference type="PANTHER" id="PTHR35751">
    <property type="match status" value="1"/>
</dbReference>
<protein>
    <submittedName>
        <fullName evidence="2">(wild Malaysian banana) hypothetical protein</fullName>
    </submittedName>
</protein>
<accession>A0A8D7BAY8</accession>